<sequence length="103" mass="11839">MRTTLKLLFILIIGSAECSKIIRDLIQWNVAGLPVLHKTVSIPFDPDVAIRRSRLYQEVNGYHGEKALERLGLGIDGNDLQRLEQQQTRDKDILGRSYDEYNK</sequence>
<feature type="chain" id="PRO_5010727244" evidence="1">
    <location>
        <begin position="19"/>
        <end position="103"/>
    </location>
</feature>
<dbReference type="STRING" id="224129.A0A1W4WBW3"/>
<dbReference type="RefSeq" id="XP_018321474.1">
    <property type="nucleotide sequence ID" value="XM_018465972.2"/>
</dbReference>
<dbReference type="InParanoid" id="A0A1W4WBW3"/>
<keyword evidence="2" id="KW-1185">Reference proteome</keyword>
<organism evidence="2 3">
    <name type="scientific">Agrilus planipennis</name>
    <name type="common">Emerald ash borer</name>
    <name type="synonym">Agrilus marcopoli</name>
    <dbReference type="NCBI Taxonomy" id="224129"/>
    <lineage>
        <taxon>Eukaryota</taxon>
        <taxon>Metazoa</taxon>
        <taxon>Ecdysozoa</taxon>
        <taxon>Arthropoda</taxon>
        <taxon>Hexapoda</taxon>
        <taxon>Insecta</taxon>
        <taxon>Pterygota</taxon>
        <taxon>Neoptera</taxon>
        <taxon>Endopterygota</taxon>
        <taxon>Coleoptera</taxon>
        <taxon>Polyphaga</taxon>
        <taxon>Elateriformia</taxon>
        <taxon>Buprestoidea</taxon>
        <taxon>Buprestidae</taxon>
        <taxon>Agrilinae</taxon>
        <taxon>Agrilus</taxon>
    </lineage>
</organism>
<feature type="signal peptide" evidence="1">
    <location>
        <begin position="1"/>
        <end position="18"/>
    </location>
</feature>
<dbReference type="GeneID" id="108734412"/>
<dbReference type="OrthoDB" id="7677333at2759"/>
<evidence type="ECO:0000313" key="3">
    <source>
        <dbReference type="RefSeq" id="XP_018321474.1"/>
    </source>
</evidence>
<dbReference type="KEGG" id="apln:108734412"/>
<gene>
    <name evidence="3" type="primary">LOC108734412</name>
</gene>
<evidence type="ECO:0000313" key="2">
    <source>
        <dbReference type="Proteomes" id="UP000192223"/>
    </source>
</evidence>
<dbReference type="Proteomes" id="UP000192223">
    <property type="component" value="Unplaced"/>
</dbReference>
<reference evidence="3" key="1">
    <citation type="submission" date="2025-08" db="UniProtKB">
        <authorList>
            <consortium name="RefSeq"/>
        </authorList>
    </citation>
    <scope>IDENTIFICATION</scope>
    <source>
        <tissue evidence="3">Entire body</tissue>
    </source>
</reference>
<proteinExistence type="predicted"/>
<protein>
    <submittedName>
        <fullName evidence="3">Uncharacterized protein LOC108734412</fullName>
    </submittedName>
</protein>
<accession>A0A1W4WBW3</accession>
<dbReference type="PANTHER" id="PTHR39951:SF2">
    <property type="entry name" value="IP05660P"/>
    <property type="match status" value="1"/>
</dbReference>
<dbReference type="AlphaFoldDB" id="A0A1W4WBW3"/>
<dbReference type="PANTHER" id="PTHR39951">
    <property type="entry name" value="FI22632P1"/>
    <property type="match status" value="1"/>
</dbReference>
<keyword evidence="1" id="KW-0732">Signal</keyword>
<evidence type="ECO:0000256" key="1">
    <source>
        <dbReference type="SAM" id="SignalP"/>
    </source>
</evidence>
<name>A0A1W4WBW3_AGRPL</name>